<reference evidence="2" key="1">
    <citation type="journal article" date="2019" name="Sci. Rep.">
        <title>Draft genome of Tanacetum cinerariifolium, the natural source of mosquito coil.</title>
        <authorList>
            <person name="Yamashiro T."/>
            <person name="Shiraishi A."/>
            <person name="Satake H."/>
            <person name="Nakayama K."/>
        </authorList>
    </citation>
    <scope>NUCLEOTIDE SEQUENCE</scope>
</reference>
<protein>
    <submittedName>
        <fullName evidence="2">Spermatogenesis-associated protein 20 isoform X2</fullName>
    </submittedName>
</protein>
<evidence type="ECO:0000256" key="1">
    <source>
        <dbReference type="SAM" id="MobiDB-lite"/>
    </source>
</evidence>
<feature type="region of interest" description="Disordered" evidence="1">
    <location>
        <begin position="1"/>
        <end position="37"/>
    </location>
</feature>
<name>A0A699WHK9_TANCI</name>
<comment type="caution">
    <text evidence="2">The sequence shown here is derived from an EMBL/GenBank/DDBJ whole genome shotgun (WGS) entry which is preliminary data.</text>
</comment>
<accession>A0A699WHK9</accession>
<sequence length="37" mass="4047">MIGPSGEIFSAEDADSAEPENPTKKKEGAFYVWSNDE</sequence>
<proteinExistence type="predicted"/>
<feature type="non-terminal residue" evidence="2">
    <location>
        <position position="37"/>
    </location>
</feature>
<organism evidence="2">
    <name type="scientific">Tanacetum cinerariifolium</name>
    <name type="common">Dalmatian daisy</name>
    <name type="synonym">Chrysanthemum cinerariifolium</name>
    <dbReference type="NCBI Taxonomy" id="118510"/>
    <lineage>
        <taxon>Eukaryota</taxon>
        <taxon>Viridiplantae</taxon>
        <taxon>Streptophyta</taxon>
        <taxon>Embryophyta</taxon>
        <taxon>Tracheophyta</taxon>
        <taxon>Spermatophyta</taxon>
        <taxon>Magnoliopsida</taxon>
        <taxon>eudicotyledons</taxon>
        <taxon>Gunneridae</taxon>
        <taxon>Pentapetalae</taxon>
        <taxon>asterids</taxon>
        <taxon>campanulids</taxon>
        <taxon>Asterales</taxon>
        <taxon>Asteraceae</taxon>
        <taxon>Asteroideae</taxon>
        <taxon>Anthemideae</taxon>
        <taxon>Anthemidinae</taxon>
        <taxon>Tanacetum</taxon>
    </lineage>
</organism>
<dbReference type="EMBL" id="BKCJ011668002">
    <property type="protein sequence ID" value="GFD46199.1"/>
    <property type="molecule type" value="Genomic_DNA"/>
</dbReference>
<gene>
    <name evidence="2" type="ORF">Tci_918168</name>
</gene>
<evidence type="ECO:0000313" key="2">
    <source>
        <dbReference type="EMBL" id="GFD46199.1"/>
    </source>
</evidence>
<dbReference type="AlphaFoldDB" id="A0A699WHK9"/>